<evidence type="ECO:0000313" key="2">
    <source>
        <dbReference type="Proteomes" id="UP000030649"/>
    </source>
</evidence>
<proteinExistence type="predicted"/>
<evidence type="ECO:0000313" key="1">
    <source>
        <dbReference type="EMBL" id="ERG90874.1"/>
    </source>
</evidence>
<name>U1MMC9_9EURY</name>
<dbReference type="AlphaFoldDB" id="U1MMC9"/>
<gene>
    <name evidence="1" type="ORF">J07HQW1_00902</name>
</gene>
<protein>
    <submittedName>
        <fullName evidence="1">Uncharacterized protein</fullName>
    </submittedName>
</protein>
<dbReference type="EMBL" id="KE356560">
    <property type="protein sequence ID" value="ERG90874.1"/>
    <property type="molecule type" value="Genomic_DNA"/>
</dbReference>
<dbReference type="HOGENOM" id="CLU_2985626_0_0_2"/>
<dbReference type="Proteomes" id="UP000030649">
    <property type="component" value="Unassembled WGS sequence"/>
</dbReference>
<reference evidence="1 2" key="1">
    <citation type="journal article" date="2013" name="PLoS ONE">
        <title>Assembly-driven community genomics of a hypersaline microbial ecosystem.</title>
        <authorList>
            <person name="Podell S."/>
            <person name="Ugalde J.A."/>
            <person name="Narasingarao P."/>
            <person name="Banfield J.F."/>
            <person name="Heidelberg K.B."/>
            <person name="Allen E.E."/>
        </authorList>
    </citation>
    <scope>NUCLEOTIDE SEQUENCE [LARGE SCALE GENOMIC DNA]</scope>
    <source>
        <strain evidence="2">J07HQW1</strain>
    </source>
</reference>
<organism evidence="1 2">
    <name type="scientific">Haloquadratum walsbyi J07HQW1</name>
    <dbReference type="NCBI Taxonomy" id="1238424"/>
    <lineage>
        <taxon>Archaea</taxon>
        <taxon>Methanobacteriati</taxon>
        <taxon>Methanobacteriota</taxon>
        <taxon>Stenosarchaea group</taxon>
        <taxon>Halobacteria</taxon>
        <taxon>Halobacteriales</taxon>
        <taxon>Haloferacaceae</taxon>
        <taxon>Haloquadratum</taxon>
    </lineage>
</organism>
<sequence length="57" mass="6321">MQRPTGDAVWEELYIPDSTIEDDTEQSAPNILVPTPTVASLQVGMILEYTRIGRKSS</sequence>
<accession>U1MMC9</accession>